<comment type="caution">
    <text evidence="4">The sequence shown here is derived from an EMBL/GenBank/DDBJ whole genome shotgun (WGS) entry which is preliminary data.</text>
</comment>
<dbReference type="Proteomes" id="UP000539372">
    <property type="component" value="Unassembled WGS sequence"/>
</dbReference>
<keyword evidence="5" id="KW-1185">Reference proteome</keyword>
<feature type="repeat" description="TPR" evidence="3">
    <location>
        <begin position="116"/>
        <end position="149"/>
    </location>
</feature>
<evidence type="ECO:0000313" key="5">
    <source>
        <dbReference type="Proteomes" id="UP000539372"/>
    </source>
</evidence>
<dbReference type="Pfam" id="PF14559">
    <property type="entry name" value="TPR_19"/>
    <property type="match status" value="1"/>
</dbReference>
<dbReference type="Gene3D" id="2.60.120.620">
    <property type="entry name" value="q2cbj1_9rhob like domain"/>
    <property type="match status" value="1"/>
</dbReference>
<proteinExistence type="predicted"/>
<dbReference type="GO" id="GO:0009279">
    <property type="term" value="C:cell outer membrane"/>
    <property type="evidence" value="ECO:0007669"/>
    <property type="project" value="TreeGrafter"/>
</dbReference>
<dbReference type="InterPro" id="IPR012668">
    <property type="entry name" value="CHP02466"/>
</dbReference>
<accession>A0A7Y0DWH3</accession>
<dbReference type="InterPro" id="IPR050498">
    <property type="entry name" value="Ycf3"/>
</dbReference>
<reference evidence="4 5" key="1">
    <citation type="submission" date="2020-04" db="EMBL/GenBank/DDBJ databases">
        <title>Rhodospirillaceae bacterium KN72 isolated from deep sea.</title>
        <authorList>
            <person name="Zhang D.-C."/>
        </authorList>
    </citation>
    <scope>NUCLEOTIDE SEQUENCE [LARGE SCALE GENOMIC DNA]</scope>
    <source>
        <strain evidence="4 5">KN72</strain>
    </source>
</reference>
<keyword evidence="2 3" id="KW-0802">TPR repeat</keyword>
<dbReference type="SMART" id="SM00028">
    <property type="entry name" value="TPR"/>
    <property type="match status" value="6"/>
</dbReference>
<dbReference type="InterPro" id="IPR011990">
    <property type="entry name" value="TPR-like_helical_dom_sf"/>
</dbReference>
<gene>
    <name evidence="4" type="ORF">HH303_00250</name>
</gene>
<dbReference type="AlphaFoldDB" id="A0A7Y0DWH3"/>
<dbReference type="PROSITE" id="PS50005">
    <property type="entry name" value="TPR"/>
    <property type="match status" value="3"/>
</dbReference>
<feature type="repeat" description="TPR" evidence="3">
    <location>
        <begin position="189"/>
        <end position="222"/>
    </location>
</feature>
<dbReference type="Pfam" id="PF13759">
    <property type="entry name" value="2OG-FeII_Oxy_5"/>
    <property type="match status" value="1"/>
</dbReference>
<organism evidence="4 5">
    <name type="scientific">Pacificispira spongiicola</name>
    <dbReference type="NCBI Taxonomy" id="2729598"/>
    <lineage>
        <taxon>Bacteria</taxon>
        <taxon>Pseudomonadati</taxon>
        <taxon>Pseudomonadota</taxon>
        <taxon>Alphaproteobacteria</taxon>
        <taxon>Rhodospirillales</taxon>
        <taxon>Rhodospirillaceae</taxon>
        <taxon>Pacificispira</taxon>
    </lineage>
</organism>
<evidence type="ECO:0000256" key="2">
    <source>
        <dbReference type="ARBA" id="ARBA00022803"/>
    </source>
</evidence>
<protein>
    <submittedName>
        <fullName evidence="4">Tetratricopeptide repeat protein</fullName>
    </submittedName>
</protein>
<evidence type="ECO:0000256" key="1">
    <source>
        <dbReference type="ARBA" id="ARBA00022737"/>
    </source>
</evidence>
<dbReference type="PANTHER" id="PTHR44858">
    <property type="entry name" value="TETRATRICOPEPTIDE REPEAT PROTEIN 6"/>
    <property type="match status" value="1"/>
</dbReference>
<dbReference type="SUPFAM" id="SSF48452">
    <property type="entry name" value="TPR-like"/>
    <property type="match status" value="1"/>
</dbReference>
<dbReference type="GO" id="GO:0046813">
    <property type="term" value="P:receptor-mediated virion attachment to host cell"/>
    <property type="evidence" value="ECO:0007669"/>
    <property type="project" value="TreeGrafter"/>
</dbReference>
<feature type="repeat" description="TPR" evidence="3">
    <location>
        <begin position="48"/>
        <end position="81"/>
    </location>
</feature>
<dbReference type="EMBL" id="JABBNT010000001">
    <property type="protein sequence ID" value="NMM42887.1"/>
    <property type="molecule type" value="Genomic_DNA"/>
</dbReference>
<evidence type="ECO:0000313" key="4">
    <source>
        <dbReference type="EMBL" id="NMM42887.1"/>
    </source>
</evidence>
<keyword evidence="1" id="KW-0677">Repeat</keyword>
<name>A0A7Y0DWH3_9PROT</name>
<dbReference type="PANTHER" id="PTHR44858:SF1">
    <property type="entry name" value="UDP-N-ACETYLGLUCOSAMINE--PEPTIDE N-ACETYLGLUCOSAMINYLTRANSFERASE SPINDLY-RELATED"/>
    <property type="match status" value="1"/>
</dbReference>
<dbReference type="InterPro" id="IPR019734">
    <property type="entry name" value="TPR_rpt"/>
</dbReference>
<evidence type="ECO:0000256" key="3">
    <source>
        <dbReference type="PROSITE-ProRule" id="PRU00339"/>
    </source>
</evidence>
<dbReference type="Pfam" id="PF13424">
    <property type="entry name" value="TPR_12"/>
    <property type="match status" value="1"/>
</dbReference>
<dbReference type="Pfam" id="PF13432">
    <property type="entry name" value="TPR_16"/>
    <property type="match status" value="1"/>
</dbReference>
<sequence length="514" mass="57195">MKPPFAPLPAANRPMSVPRTVAGLMQAGRMAEAETLCRRHLTQLPKDGSVWFLLAGILTRRGDGDGAMEALSTCLSLSPDNMEALQQRAFLNYKRNALDDALADLDRVLKKQPRNVAALYHRGTVLDAKGRLAEAEVSFKKALKLDPKQVPIWISLSTTQKRQAKEHPKKEDDAIASCRKALALAPDDIPANNNLGNMLAARGDRTEAQQLFEKVLARVPDMKQTRLNLAELFFKSGDFQTARDHYLKADSLISRARALECLVHMQDWETYDREAPDRAAKEQNNLRMASISCYVADRRGTEDPFPFCPDPMAHVAIFKNLGLDEPAEPFLEALSDQLLQRDAVWEPLGSTTTKGYQTQVNLLRAAEGPAARIEPILQAAVARYRAKFAGSKCGLIRDWPENYALDAWFVNLRKGGHQRAHNHPYGWLSGVFYLKLPTEQGPPEGSIEFDLLGSTYPVLGDTPTPTTRHDPMVGDLVLFPSTLFHRTIPFSSEESRLSVAFDLVPISEAPHRPS</sequence>
<dbReference type="Gene3D" id="1.25.40.10">
    <property type="entry name" value="Tetratricopeptide repeat domain"/>
    <property type="match status" value="2"/>
</dbReference>
<dbReference type="RefSeq" id="WP_169623207.1">
    <property type="nucleotide sequence ID" value="NZ_JABBNT010000001.1"/>
</dbReference>